<accession>A0AAD9D9Z5</accession>
<evidence type="ECO:0000259" key="10">
    <source>
        <dbReference type="PROSITE" id="PS50011"/>
    </source>
</evidence>
<proteinExistence type="predicted"/>
<dbReference type="FunFam" id="3.30.200.20:FF:000075">
    <property type="entry name" value="Probable serine/threonine-protein kinase WNK1"/>
    <property type="match status" value="1"/>
</dbReference>
<dbReference type="EC" id="2.7.11.1" evidence="1"/>
<evidence type="ECO:0000256" key="2">
    <source>
        <dbReference type="ARBA" id="ARBA00022527"/>
    </source>
</evidence>
<feature type="compositionally biased region" description="Polar residues" evidence="9">
    <location>
        <begin position="153"/>
        <end position="164"/>
    </location>
</feature>
<dbReference type="InterPro" id="IPR050588">
    <property type="entry name" value="WNK_Ser-Thr_kinase"/>
</dbReference>
<keyword evidence="12" id="KW-1185">Reference proteome</keyword>
<keyword evidence="4" id="KW-0547">Nucleotide-binding</keyword>
<feature type="region of interest" description="Disordered" evidence="9">
    <location>
        <begin position="1"/>
        <end position="64"/>
    </location>
</feature>
<evidence type="ECO:0000256" key="3">
    <source>
        <dbReference type="ARBA" id="ARBA00022679"/>
    </source>
</evidence>
<dbReference type="PROSITE" id="PS00108">
    <property type="entry name" value="PROTEIN_KINASE_ST"/>
    <property type="match status" value="1"/>
</dbReference>
<dbReference type="GO" id="GO:0004674">
    <property type="term" value="F:protein serine/threonine kinase activity"/>
    <property type="evidence" value="ECO:0007669"/>
    <property type="project" value="UniProtKB-KW"/>
</dbReference>
<keyword evidence="3 11" id="KW-0808">Transferase</keyword>
<feature type="region of interest" description="Disordered" evidence="9">
    <location>
        <begin position="105"/>
        <end position="128"/>
    </location>
</feature>
<evidence type="ECO:0000256" key="1">
    <source>
        <dbReference type="ARBA" id="ARBA00012513"/>
    </source>
</evidence>
<feature type="compositionally biased region" description="Polar residues" evidence="9">
    <location>
        <begin position="761"/>
        <end position="773"/>
    </location>
</feature>
<evidence type="ECO:0000256" key="5">
    <source>
        <dbReference type="ARBA" id="ARBA00022777"/>
    </source>
</evidence>
<dbReference type="AlphaFoldDB" id="A0AAD9D9Z5"/>
<feature type="compositionally biased region" description="Acidic residues" evidence="9">
    <location>
        <begin position="572"/>
        <end position="581"/>
    </location>
</feature>
<dbReference type="GO" id="GO:0005524">
    <property type="term" value="F:ATP binding"/>
    <property type="evidence" value="ECO:0007669"/>
    <property type="project" value="UniProtKB-KW"/>
</dbReference>
<keyword evidence="2" id="KW-0723">Serine/threonine-protein kinase</keyword>
<dbReference type="InterPro" id="IPR000719">
    <property type="entry name" value="Prot_kinase_dom"/>
</dbReference>
<gene>
    <name evidence="11" type="ORF">QTG54_011028</name>
</gene>
<dbReference type="Pfam" id="PF00069">
    <property type="entry name" value="Pkinase"/>
    <property type="match status" value="1"/>
</dbReference>
<keyword evidence="5 11" id="KW-0418">Kinase</keyword>
<dbReference type="InterPro" id="IPR008271">
    <property type="entry name" value="Ser/Thr_kinase_AS"/>
</dbReference>
<feature type="compositionally biased region" description="Basic and acidic residues" evidence="9">
    <location>
        <begin position="519"/>
        <end position="531"/>
    </location>
</feature>
<comment type="catalytic activity">
    <reaction evidence="7">
        <text>L-threonyl-[protein] + ATP = O-phospho-L-threonyl-[protein] + ADP + H(+)</text>
        <dbReference type="Rhea" id="RHEA:46608"/>
        <dbReference type="Rhea" id="RHEA-COMP:11060"/>
        <dbReference type="Rhea" id="RHEA-COMP:11605"/>
        <dbReference type="ChEBI" id="CHEBI:15378"/>
        <dbReference type="ChEBI" id="CHEBI:30013"/>
        <dbReference type="ChEBI" id="CHEBI:30616"/>
        <dbReference type="ChEBI" id="CHEBI:61977"/>
        <dbReference type="ChEBI" id="CHEBI:456216"/>
        <dbReference type="EC" id="2.7.11.1"/>
    </reaction>
</comment>
<feature type="region of interest" description="Disordered" evidence="9">
    <location>
        <begin position="502"/>
        <end position="582"/>
    </location>
</feature>
<feature type="region of interest" description="Disordered" evidence="9">
    <location>
        <begin position="761"/>
        <end position="796"/>
    </location>
</feature>
<evidence type="ECO:0000256" key="6">
    <source>
        <dbReference type="ARBA" id="ARBA00022840"/>
    </source>
</evidence>
<dbReference type="Gene3D" id="3.30.200.20">
    <property type="entry name" value="Phosphorylase Kinase, domain 1"/>
    <property type="match status" value="1"/>
</dbReference>
<dbReference type="Gene3D" id="1.10.510.10">
    <property type="entry name" value="Transferase(Phosphotransferase) domain 1"/>
    <property type="match status" value="1"/>
</dbReference>
<dbReference type="EMBL" id="JATAAI010000021">
    <property type="protein sequence ID" value="KAK1738359.1"/>
    <property type="molecule type" value="Genomic_DNA"/>
</dbReference>
<feature type="domain" description="Protein kinase" evidence="10">
    <location>
        <begin position="227"/>
        <end position="486"/>
    </location>
</feature>
<comment type="caution">
    <text evidence="11">The sequence shown here is derived from an EMBL/GenBank/DDBJ whole genome shotgun (WGS) entry which is preliminary data.</text>
</comment>
<keyword evidence="6" id="KW-0067">ATP-binding</keyword>
<dbReference type="SUPFAM" id="SSF56112">
    <property type="entry name" value="Protein kinase-like (PK-like)"/>
    <property type="match status" value="1"/>
</dbReference>
<evidence type="ECO:0000313" key="12">
    <source>
        <dbReference type="Proteomes" id="UP001224775"/>
    </source>
</evidence>
<dbReference type="SMART" id="SM00220">
    <property type="entry name" value="S_TKc"/>
    <property type="match status" value="1"/>
</dbReference>
<dbReference type="FunFam" id="1.10.510.10:FF:001565">
    <property type="entry name" value="WNK protein kinase"/>
    <property type="match status" value="1"/>
</dbReference>
<feature type="compositionally biased region" description="Low complexity" evidence="9">
    <location>
        <begin position="25"/>
        <end position="41"/>
    </location>
</feature>
<evidence type="ECO:0000256" key="7">
    <source>
        <dbReference type="ARBA" id="ARBA00047899"/>
    </source>
</evidence>
<evidence type="ECO:0000256" key="4">
    <source>
        <dbReference type="ARBA" id="ARBA00022741"/>
    </source>
</evidence>
<dbReference type="PANTHER" id="PTHR13902">
    <property type="entry name" value="SERINE/THREONINE-PROTEIN KINASE WNK WITH NO LYSINE -RELATED"/>
    <property type="match status" value="1"/>
</dbReference>
<name>A0AAD9D9Z5_9STRA</name>
<dbReference type="InterPro" id="IPR011009">
    <property type="entry name" value="Kinase-like_dom_sf"/>
</dbReference>
<reference evidence="11" key="1">
    <citation type="submission" date="2023-06" db="EMBL/GenBank/DDBJ databases">
        <title>Survivors Of The Sea: Transcriptome response of Skeletonema marinoi to long-term dormancy.</title>
        <authorList>
            <person name="Pinder M.I.M."/>
            <person name="Kourtchenko O."/>
            <person name="Robertson E.K."/>
            <person name="Larsson T."/>
            <person name="Maumus F."/>
            <person name="Osuna-Cruz C.M."/>
            <person name="Vancaester E."/>
            <person name="Stenow R."/>
            <person name="Vandepoele K."/>
            <person name="Ploug H."/>
            <person name="Bruchert V."/>
            <person name="Godhe A."/>
            <person name="Topel M."/>
        </authorList>
    </citation>
    <scope>NUCLEOTIDE SEQUENCE</scope>
    <source>
        <strain evidence="11">R05AC</strain>
    </source>
</reference>
<feature type="region of interest" description="Disordered" evidence="9">
    <location>
        <begin position="144"/>
        <end position="218"/>
    </location>
</feature>
<dbReference type="PROSITE" id="PS50011">
    <property type="entry name" value="PROTEIN_KINASE_DOM"/>
    <property type="match status" value="1"/>
</dbReference>
<feature type="region of interest" description="Disordered" evidence="9">
    <location>
        <begin position="602"/>
        <end position="622"/>
    </location>
</feature>
<comment type="catalytic activity">
    <reaction evidence="8">
        <text>L-seryl-[protein] + ATP = O-phospho-L-seryl-[protein] + ADP + H(+)</text>
        <dbReference type="Rhea" id="RHEA:17989"/>
        <dbReference type="Rhea" id="RHEA-COMP:9863"/>
        <dbReference type="Rhea" id="RHEA-COMP:11604"/>
        <dbReference type="ChEBI" id="CHEBI:15378"/>
        <dbReference type="ChEBI" id="CHEBI:29999"/>
        <dbReference type="ChEBI" id="CHEBI:30616"/>
        <dbReference type="ChEBI" id="CHEBI:83421"/>
        <dbReference type="ChEBI" id="CHEBI:456216"/>
        <dbReference type="EC" id="2.7.11.1"/>
    </reaction>
</comment>
<dbReference type="CDD" id="cd13983">
    <property type="entry name" value="STKc_WNK"/>
    <property type="match status" value="1"/>
</dbReference>
<dbReference type="Proteomes" id="UP001224775">
    <property type="component" value="Unassembled WGS sequence"/>
</dbReference>
<feature type="compositionally biased region" description="Acidic residues" evidence="9">
    <location>
        <begin position="193"/>
        <end position="206"/>
    </location>
</feature>
<organism evidence="11 12">
    <name type="scientific">Skeletonema marinoi</name>
    <dbReference type="NCBI Taxonomy" id="267567"/>
    <lineage>
        <taxon>Eukaryota</taxon>
        <taxon>Sar</taxon>
        <taxon>Stramenopiles</taxon>
        <taxon>Ochrophyta</taxon>
        <taxon>Bacillariophyta</taxon>
        <taxon>Coscinodiscophyceae</taxon>
        <taxon>Thalassiosirophycidae</taxon>
        <taxon>Thalassiosirales</taxon>
        <taxon>Skeletonemataceae</taxon>
        <taxon>Skeletonema</taxon>
        <taxon>Skeletonema marinoi-dohrnii complex</taxon>
    </lineage>
</organism>
<protein>
    <recommendedName>
        <fullName evidence="1">non-specific serine/threonine protein kinase</fullName>
        <ecNumber evidence="1">2.7.11.1</ecNumber>
    </recommendedName>
</protein>
<evidence type="ECO:0000256" key="8">
    <source>
        <dbReference type="ARBA" id="ARBA00048679"/>
    </source>
</evidence>
<evidence type="ECO:0000313" key="11">
    <source>
        <dbReference type="EMBL" id="KAK1738359.1"/>
    </source>
</evidence>
<sequence>MLSSDRSNTEEKSGAGVANDASEQSSTPTTTVAAAASSIATVGDGELDSGDNGKEPPLVANGLSHHTINDADKTAVSAKVEGSNVFINEDTKTDNREPPLVAAKSVVVQEEEAPISKDSGVGDPKDGVKIKTTIQSEVDVEMISTEMIDDGNKVQTNSTKAKSTPKTTVEGGGGGRRSRPSTPSKLEPQQSTVDDDDDDDDDDEYDIPPHLQKKQTIAETSPAERYIRFKEKLGSGAYKDVYRAYDTIEGIEVAWNVVKLGGVPKAERVRIVNEVRLLERLHHPNIISFHGSWVNRETERVIFVTEILSSGTLKSFVQKVQLIRWKIFKRWTIQILKGLEYLHSQDPPIIHRDLKCDNIFINGTSGDLRIGDFGLSTAINKKNQPLSVLGTPEFMAPELYDESYDEKVDIYAFGMLLLEIITRDVPYHECANPAQIYKKVTQGIPPASLRRVKSEDARNFILFCLGIGKDASERPSASDLLKHPFLAKKPDDETTIEVESAVEDMVIHETLPETGSESGSERSRGNSEDAFTKGGKYASSLDGHGLPSRKSEDESPSNTPVPTSKDASPPGESEEQGDDQFDGMQQNEANMKKVVVLMGRGTALDDDDSPRKETPVESQSNTPLQYKVSAVPRLDFVEGKEPYPNDEINLALTLTDESRTTIEFEFDLVNDDPVQVAREMVTELEEVPDCAVLDISGAISGVAREARMTQNQWKKLQQQQSAMAQQGMMMHNQGSMMTPQGMQAQPPQVQQQGMLMPQQQIYNPNSRYPSGNYPSGAALHQQQQIQPQQMGLVQPP</sequence>
<feature type="compositionally biased region" description="Polar residues" evidence="9">
    <location>
        <begin position="556"/>
        <end position="566"/>
    </location>
</feature>
<evidence type="ECO:0000256" key="9">
    <source>
        <dbReference type="SAM" id="MobiDB-lite"/>
    </source>
</evidence>